<evidence type="ECO:0000256" key="4">
    <source>
        <dbReference type="ARBA" id="ARBA00022777"/>
    </source>
</evidence>
<dbReference type="FunFam" id="3.30.200.20:FF:000042">
    <property type="entry name" value="Aurora kinase A"/>
    <property type="match status" value="1"/>
</dbReference>
<dbReference type="PANTHER" id="PTHR24353:SF110">
    <property type="entry name" value="DEVELOPMENTALLY-REGULATED PROTEIN KINASE 1"/>
    <property type="match status" value="1"/>
</dbReference>
<dbReference type="FunFam" id="1.10.510.10:FF:000210">
    <property type="entry name" value="Non-specific serine/threonine protein kinase"/>
    <property type="match status" value="1"/>
</dbReference>
<dbReference type="OrthoDB" id="311284at2759"/>
<dbReference type="GO" id="GO:0004691">
    <property type="term" value="F:cAMP-dependent protein kinase activity"/>
    <property type="evidence" value="ECO:0007669"/>
    <property type="project" value="TreeGrafter"/>
</dbReference>
<dbReference type="GO" id="GO:0005952">
    <property type="term" value="C:cAMP-dependent protein kinase complex"/>
    <property type="evidence" value="ECO:0007669"/>
    <property type="project" value="TreeGrafter"/>
</dbReference>
<feature type="repeat" description="ANK" evidence="6">
    <location>
        <begin position="171"/>
        <end position="203"/>
    </location>
</feature>
<reference evidence="11" key="1">
    <citation type="journal article" date="2006" name="PLoS Biol.">
        <title>Macronuclear genome sequence of the ciliate Tetrahymena thermophila, a model eukaryote.</title>
        <authorList>
            <person name="Eisen J.A."/>
            <person name="Coyne R.S."/>
            <person name="Wu M."/>
            <person name="Wu D."/>
            <person name="Thiagarajan M."/>
            <person name="Wortman J.R."/>
            <person name="Badger J.H."/>
            <person name="Ren Q."/>
            <person name="Amedeo P."/>
            <person name="Jones K.M."/>
            <person name="Tallon L.J."/>
            <person name="Delcher A.L."/>
            <person name="Salzberg S.L."/>
            <person name="Silva J.C."/>
            <person name="Haas B.J."/>
            <person name="Majoros W.H."/>
            <person name="Farzad M."/>
            <person name="Carlton J.M."/>
            <person name="Smith R.K. Jr."/>
            <person name="Garg J."/>
            <person name="Pearlman R.E."/>
            <person name="Karrer K.M."/>
            <person name="Sun L."/>
            <person name="Manning G."/>
            <person name="Elde N.C."/>
            <person name="Turkewitz A.P."/>
            <person name="Asai D.J."/>
            <person name="Wilkes D.E."/>
            <person name="Wang Y."/>
            <person name="Cai H."/>
            <person name="Collins K."/>
            <person name="Stewart B.A."/>
            <person name="Lee S.R."/>
            <person name="Wilamowska K."/>
            <person name="Weinberg Z."/>
            <person name="Ruzzo W.L."/>
            <person name="Wloga D."/>
            <person name="Gaertig J."/>
            <person name="Frankel J."/>
            <person name="Tsao C.-C."/>
            <person name="Gorovsky M.A."/>
            <person name="Keeling P.J."/>
            <person name="Waller R.F."/>
            <person name="Patron N.J."/>
            <person name="Cherry J.M."/>
            <person name="Stover N.A."/>
            <person name="Krieger C.J."/>
            <person name="del Toro C."/>
            <person name="Ryder H.F."/>
            <person name="Williamson S.C."/>
            <person name="Barbeau R.A."/>
            <person name="Hamilton E.P."/>
            <person name="Orias E."/>
        </authorList>
    </citation>
    <scope>NUCLEOTIDE SEQUENCE [LARGE SCALE GENOMIC DNA]</scope>
    <source>
        <strain evidence="11">SB210</strain>
    </source>
</reference>
<proteinExistence type="predicted"/>
<evidence type="ECO:0000256" key="2">
    <source>
        <dbReference type="ARBA" id="ARBA00022679"/>
    </source>
</evidence>
<dbReference type="STRING" id="312017.Q24GE7"/>
<dbReference type="InterPro" id="IPR036770">
    <property type="entry name" value="Ankyrin_rpt-contain_sf"/>
</dbReference>
<dbReference type="PANTHER" id="PTHR24353">
    <property type="entry name" value="CYCLIC NUCLEOTIDE-DEPENDENT PROTEIN KINASE"/>
    <property type="match status" value="1"/>
</dbReference>
<organism evidence="10 11">
    <name type="scientific">Tetrahymena thermophila (strain SB210)</name>
    <dbReference type="NCBI Taxonomy" id="312017"/>
    <lineage>
        <taxon>Eukaryota</taxon>
        <taxon>Sar</taxon>
        <taxon>Alveolata</taxon>
        <taxon>Ciliophora</taxon>
        <taxon>Intramacronucleata</taxon>
        <taxon>Oligohymenophorea</taxon>
        <taxon>Hymenostomatida</taxon>
        <taxon>Tetrahymenina</taxon>
        <taxon>Tetrahymenidae</taxon>
        <taxon>Tetrahymena</taxon>
    </lineage>
</organism>
<dbReference type="PROSITE" id="PS50297">
    <property type="entry name" value="ANK_REP_REGION"/>
    <property type="match status" value="2"/>
</dbReference>
<name>Q24GE7_TETTS</name>
<feature type="domain" description="Protein kinase" evidence="9">
    <location>
        <begin position="364"/>
        <end position="621"/>
    </location>
</feature>
<dbReference type="InterPro" id="IPR011009">
    <property type="entry name" value="Kinase-like_dom_sf"/>
</dbReference>
<dbReference type="SMART" id="SM00248">
    <property type="entry name" value="ANK"/>
    <property type="match status" value="4"/>
</dbReference>
<evidence type="ECO:0000256" key="7">
    <source>
        <dbReference type="PROSITE-ProRule" id="PRU10141"/>
    </source>
</evidence>
<evidence type="ECO:0000256" key="8">
    <source>
        <dbReference type="SAM" id="MobiDB-lite"/>
    </source>
</evidence>
<dbReference type="Gene3D" id="3.30.200.20">
    <property type="entry name" value="Phosphorylase Kinase, domain 1"/>
    <property type="match status" value="1"/>
</dbReference>
<dbReference type="SUPFAM" id="SSF48403">
    <property type="entry name" value="Ankyrin repeat"/>
    <property type="match status" value="1"/>
</dbReference>
<keyword evidence="1" id="KW-0723">Serine/threonine-protein kinase</keyword>
<dbReference type="InterPro" id="IPR045270">
    <property type="entry name" value="STKc_AGC"/>
</dbReference>
<keyword evidence="4 10" id="KW-0418">Kinase</keyword>
<evidence type="ECO:0000256" key="5">
    <source>
        <dbReference type="ARBA" id="ARBA00022840"/>
    </source>
</evidence>
<dbReference type="Gene3D" id="1.10.510.10">
    <property type="entry name" value="Transferase(Phosphotransferase) domain 1"/>
    <property type="match status" value="1"/>
</dbReference>
<dbReference type="GO" id="GO:0005524">
    <property type="term" value="F:ATP binding"/>
    <property type="evidence" value="ECO:0007669"/>
    <property type="project" value="UniProtKB-UniRule"/>
</dbReference>
<keyword evidence="3 7" id="KW-0547">Nucleotide-binding</keyword>
<keyword evidence="6" id="KW-0040">ANK repeat</keyword>
<keyword evidence="11" id="KW-1185">Reference proteome</keyword>
<keyword evidence="2" id="KW-0808">Transferase</keyword>
<evidence type="ECO:0000256" key="3">
    <source>
        <dbReference type="ARBA" id="ARBA00022741"/>
    </source>
</evidence>
<dbReference type="PROSITE" id="PS00107">
    <property type="entry name" value="PROTEIN_KINASE_ATP"/>
    <property type="match status" value="1"/>
</dbReference>
<gene>
    <name evidence="10" type="ORF">TTHERM_00726440</name>
</gene>
<dbReference type="InterPro" id="IPR002110">
    <property type="entry name" value="Ankyrin_rpt"/>
</dbReference>
<protein>
    <submittedName>
        <fullName evidence="10">Serine/Threonine kinase domain protein</fullName>
    </submittedName>
</protein>
<dbReference type="Pfam" id="PF12796">
    <property type="entry name" value="Ank_2"/>
    <property type="match status" value="1"/>
</dbReference>
<dbReference type="GeneID" id="7838638"/>
<feature type="repeat" description="ANK" evidence="6">
    <location>
        <begin position="237"/>
        <end position="269"/>
    </location>
</feature>
<keyword evidence="5 7" id="KW-0067">ATP-binding</keyword>
<dbReference type="InterPro" id="IPR017441">
    <property type="entry name" value="Protein_kinase_ATP_BS"/>
</dbReference>
<dbReference type="InParanoid" id="Q24GE7"/>
<feature type="binding site" evidence="7">
    <location>
        <position position="393"/>
    </location>
    <ligand>
        <name>ATP</name>
        <dbReference type="ChEBI" id="CHEBI:30616"/>
    </ligand>
</feature>
<sequence length="671" mass="77953">MADNKIQQQKYDTDYTQIRAQSYAPFQVTNLHLDDGQTNIPNDEIERSEENEKKFQDYLEKQQQHDDPREALLKQYSKEDRPYKIVDLNNNCVYDARVEEDILKLTTINSMKSPSTIKNNKPTWQDFWKNVKKCNIDLLDAAEIGNVDKIKYLLDKSKNLYPVDLNYQSLDNYTALHFSVTDMHNQIVQILIDNGCNIEAETTFKRRPLHLCCIIGNIDALKILIKHKAEINPLDNNNNTPILLASQNRWHEIVEILLDNGGDPHIKNNKGENAVNVCDTQNMYDVFMKHKIYETEGFVLKDNFSNFNKKQNGQNQNEGGQVEEGKVEENNSEQGQRVSSPEKIRNLINKEGIIEMQKKTVQDYEYYRILGSGAFGKVILVKDKKNQKYYAMKIISKEKFQQLNLMKYALSEKNAMSKMQHPFIVKLHYAFQTKRKLFLIQQYCGGGSLGRMLKIKQRFDEQTAKKYMCQIILAIEALHDNLIIFRDLKPDNIVLDEEGNAYLVDFGLAKLGVYDEINKSFLGTPAYLPPEIIVKDGHNRMADWYAVGIVLYELLMGCTPFNQGNVSREVLYERIKQNSIKIPSNISSECQDIIQKLLCKNPKKRLGYKNDGKEIRSHPWFEGIDWEKVIQKKIPMPKPVIRTIPNEPLDVRFNEECDKQIDVQNWTEIND</sequence>
<dbReference type="Proteomes" id="UP000009168">
    <property type="component" value="Unassembled WGS sequence"/>
</dbReference>
<evidence type="ECO:0000256" key="1">
    <source>
        <dbReference type="ARBA" id="ARBA00022527"/>
    </source>
</evidence>
<dbReference type="InterPro" id="IPR000719">
    <property type="entry name" value="Prot_kinase_dom"/>
</dbReference>
<dbReference type="PROSITE" id="PS50088">
    <property type="entry name" value="ANK_REPEAT"/>
    <property type="match status" value="3"/>
</dbReference>
<dbReference type="RefSeq" id="XP_001027166.1">
    <property type="nucleotide sequence ID" value="XM_001027166.3"/>
</dbReference>
<dbReference type="HOGENOM" id="CLU_013312_2_0_1"/>
<feature type="compositionally biased region" description="Low complexity" evidence="8">
    <location>
        <begin position="309"/>
        <end position="320"/>
    </location>
</feature>
<dbReference type="eggNOG" id="KOG0598">
    <property type="taxonomic scope" value="Eukaryota"/>
</dbReference>
<dbReference type="EMBL" id="GG662257">
    <property type="protein sequence ID" value="EAS06924.1"/>
    <property type="molecule type" value="Genomic_DNA"/>
</dbReference>
<dbReference type="PROSITE" id="PS50011">
    <property type="entry name" value="PROTEIN_KINASE_DOM"/>
    <property type="match status" value="1"/>
</dbReference>
<dbReference type="SUPFAM" id="SSF56112">
    <property type="entry name" value="Protein kinase-like (PK-like)"/>
    <property type="match status" value="1"/>
</dbReference>
<evidence type="ECO:0000313" key="10">
    <source>
        <dbReference type="EMBL" id="EAS06924.1"/>
    </source>
</evidence>
<dbReference type="Gene3D" id="1.25.40.20">
    <property type="entry name" value="Ankyrin repeat-containing domain"/>
    <property type="match status" value="1"/>
</dbReference>
<dbReference type="KEGG" id="tet:TTHERM_00726440"/>
<dbReference type="Pfam" id="PF00069">
    <property type="entry name" value="Pkinase"/>
    <property type="match status" value="1"/>
</dbReference>
<evidence type="ECO:0000256" key="6">
    <source>
        <dbReference type="PROSITE-ProRule" id="PRU00023"/>
    </source>
</evidence>
<dbReference type="CDD" id="cd05123">
    <property type="entry name" value="STKc_AGC"/>
    <property type="match status" value="1"/>
</dbReference>
<dbReference type="AlphaFoldDB" id="Q24GE7"/>
<dbReference type="GO" id="GO:0005829">
    <property type="term" value="C:cytosol"/>
    <property type="evidence" value="ECO:0007669"/>
    <property type="project" value="TreeGrafter"/>
</dbReference>
<feature type="region of interest" description="Disordered" evidence="8">
    <location>
        <begin position="309"/>
        <end position="342"/>
    </location>
</feature>
<dbReference type="OMA" id="QICCDAN"/>
<evidence type="ECO:0000313" key="11">
    <source>
        <dbReference type="Proteomes" id="UP000009168"/>
    </source>
</evidence>
<accession>Q24GE7</accession>
<feature type="repeat" description="ANK" evidence="6">
    <location>
        <begin position="204"/>
        <end position="236"/>
    </location>
</feature>
<evidence type="ECO:0000259" key="9">
    <source>
        <dbReference type="PROSITE" id="PS50011"/>
    </source>
</evidence>
<dbReference type="SMART" id="SM00220">
    <property type="entry name" value="S_TKc"/>
    <property type="match status" value="1"/>
</dbReference>